<feature type="compositionally biased region" description="Low complexity" evidence="1">
    <location>
        <begin position="35"/>
        <end position="44"/>
    </location>
</feature>
<evidence type="ECO:0000256" key="1">
    <source>
        <dbReference type="SAM" id="MobiDB-lite"/>
    </source>
</evidence>
<keyword evidence="3" id="KW-1185">Reference proteome</keyword>
<dbReference type="PANTHER" id="PTHR35131:SF1">
    <property type="entry name" value="EXPRESSED PROTEIN"/>
    <property type="match status" value="1"/>
</dbReference>
<dbReference type="Proteomes" id="UP000032180">
    <property type="component" value="Chromosome 3"/>
</dbReference>
<evidence type="ECO:0000313" key="2">
    <source>
        <dbReference type="EnsemblPlants" id="LPERR03G19780.1"/>
    </source>
</evidence>
<reference evidence="3" key="2">
    <citation type="submission" date="2013-12" db="EMBL/GenBank/DDBJ databases">
        <authorList>
            <person name="Yu Y."/>
            <person name="Lee S."/>
            <person name="de Baynast K."/>
            <person name="Wissotski M."/>
            <person name="Liu L."/>
            <person name="Talag J."/>
            <person name="Goicoechea J."/>
            <person name="Angelova A."/>
            <person name="Jetty R."/>
            <person name="Kudrna D."/>
            <person name="Golser W."/>
            <person name="Rivera L."/>
            <person name="Zhang J."/>
            <person name="Wing R."/>
        </authorList>
    </citation>
    <scope>NUCLEOTIDE SEQUENCE</scope>
</reference>
<proteinExistence type="predicted"/>
<dbReference type="eggNOG" id="ENOG502S291">
    <property type="taxonomic scope" value="Eukaryota"/>
</dbReference>
<dbReference type="HOGENOM" id="CLU_139434_0_0_1"/>
<organism evidence="2 3">
    <name type="scientific">Leersia perrieri</name>
    <dbReference type="NCBI Taxonomy" id="77586"/>
    <lineage>
        <taxon>Eukaryota</taxon>
        <taxon>Viridiplantae</taxon>
        <taxon>Streptophyta</taxon>
        <taxon>Embryophyta</taxon>
        <taxon>Tracheophyta</taxon>
        <taxon>Spermatophyta</taxon>
        <taxon>Magnoliopsida</taxon>
        <taxon>Liliopsida</taxon>
        <taxon>Poales</taxon>
        <taxon>Poaceae</taxon>
        <taxon>BOP clade</taxon>
        <taxon>Oryzoideae</taxon>
        <taxon>Oryzeae</taxon>
        <taxon>Oryzinae</taxon>
        <taxon>Leersia</taxon>
    </lineage>
</organism>
<name>A0A0D9VVR7_9ORYZ</name>
<reference evidence="2 3" key="1">
    <citation type="submission" date="2012-08" db="EMBL/GenBank/DDBJ databases">
        <title>Oryza genome evolution.</title>
        <authorList>
            <person name="Wing R.A."/>
        </authorList>
    </citation>
    <scope>NUCLEOTIDE SEQUENCE</scope>
</reference>
<protein>
    <submittedName>
        <fullName evidence="2">Uncharacterized protein</fullName>
    </submittedName>
</protein>
<dbReference type="AlphaFoldDB" id="A0A0D9VVR7"/>
<evidence type="ECO:0000313" key="3">
    <source>
        <dbReference type="Proteomes" id="UP000032180"/>
    </source>
</evidence>
<dbReference type="EnsemblPlants" id="LPERR03G19780.1">
    <property type="protein sequence ID" value="LPERR03G19780.1"/>
    <property type="gene ID" value="LPERR03G19780"/>
</dbReference>
<accession>A0A0D9VVR7</accession>
<dbReference type="PANTHER" id="PTHR35131">
    <property type="entry name" value="EXPRESSED PROTEIN"/>
    <property type="match status" value="1"/>
</dbReference>
<sequence>MAASAPVEVGAQGTIGSLVCREIEYFRSHGHGKSKSNSNISSNKQQAATGGGVGRPQSKVRSLWKKGAGVGGAYFLPSICSSAEVTEAAAGARVRYRHLGQEDEGDSLRWE</sequence>
<feature type="region of interest" description="Disordered" evidence="1">
    <location>
        <begin position="30"/>
        <end position="60"/>
    </location>
</feature>
<dbReference type="Gramene" id="LPERR03G19780.1">
    <property type="protein sequence ID" value="LPERR03G19780.1"/>
    <property type="gene ID" value="LPERR03G19780"/>
</dbReference>
<reference evidence="2" key="3">
    <citation type="submission" date="2015-04" db="UniProtKB">
        <authorList>
            <consortium name="EnsemblPlants"/>
        </authorList>
    </citation>
    <scope>IDENTIFICATION</scope>
</reference>